<evidence type="ECO:0000313" key="2">
    <source>
        <dbReference type="EMBL" id="MEN9062869.1"/>
    </source>
</evidence>
<feature type="domain" description="HTH cro/C1-type" evidence="1">
    <location>
        <begin position="16"/>
        <end position="70"/>
    </location>
</feature>
<gene>
    <name evidence="2" type="ORF">ABFB10_19665</name>
</gene>
<reference evidence="2 3" key="1">
    <citation type="submission" date="2024-05" db="EMBL/GenBank/DDBJ databases">
        <title>Genome sequence of Ponticoccus litoralis KCCM 90028.</title>
        <authorList>
            <person name="Kim J.M."/>
            <person name="Lee J.K."/>
            <person name="Choi B.J."/>
            <person name="Bayburt H."/>
            <person name="Baek J.H."/>
            <person name="Jeon C.O."/>
        </authorList>
    </citation>
    <scope>NUCLEOTIDE SEQUENCE [LARGE SCALE GENOMIC DNA]</scope>
    <source>
        <strain evidence="2 3">KCCM 90028</strain>
    </source>
</reference>
<dbReference type="RefSeq" id="WP_347167796.1">
    <property type="nucleotide sequence ID" value="NZ_JBDNCH010000002.1"/>
</dbReference>
<dbReference type="PROSITE" id="PS50943">
    <property type="entry name" value="HTH_CROC1"/>
    <property type="match status" value="1"/>
</dbReference>
<organism evidence="2 3">
    <name type="scientific">Ponticoccus litoralis</name>
    <dbReference type="NCBI Taxonomy" id="422297"/>
    <lineage>
        <taxon>Bacteria</taxon>
        <taxon>Pseudomonadati</taxon>
        <taxon>Pseudomonadota</taxon>
        <taxon>Alphaproteobacteria</taxon>
        <taxon>Rhodobacterales</taxon>
        <taxon>Roseobacteraceae</taxon>
        <taxon>Ponticoccus</taxon>
    </lineage>
</organism>
<dbReference type="AlphaFoldDB" id="A0AAW9SP27"/>
<dbReference type="InterPro" id="IPR010982">
    <property type="entry name" value="Lambda_DNA-bd_dom_sf"/>
</dbReference>
<comment type="caution">
    <text evidence="2">The sequence shown here is derived from an EMBL/GenBank/DDBJ whole genome shotgun (WGS) entry which is preliminary data.</text>
</comment>
<keyword evidence="3" id="KW-1185">Reference proteome</keyword>
<accession>A0AAW9SP27</accession>
<sequence>MDNHSPFHPEAVGERLEALREYNEMTRAQFATSVGIDPTSYGRIEKGQKPLKADMAYRIAERWGVSMDFLYRGRLTEIPAKLADTLMQNLTKRQE</sequence>
<dbReference type="Proteomes" id="UP001428774">
    <property type="component" value="Unassembled WGS sequence"/>
</dbReference>
<protein>
    <submittedName>
        <fullName evidence="2">Helix-turn-helix transcriptional regulator</fullName>
    </submittedName>
</protein>
<dbReference type="Gene3D" id="1.10.260.40">
    <property type="entry name" value="lambda repressor-like DNA-binding domains"/>
    <property type="match status" value="1"/>
</dbReference>
<proteinExistence type="predicted"/>
<dbReference type="EMBL" id="JBDNCH010000002">
    <property type="protein sequence ID" value="MEN9062869.1"/>
    <property type="molecule type" value="Genomic_DNA"/>
</dbReference>
<dbReference type="CDD" id="cd00093">
    <property type="entry name" value="HTH_XRE"/>
    <property type="match status" value="1"/>
</dbReference>
<dbReference type="Pfam" id="PF12844">
    <property type="entry name" value="HTH_19"/>
    <property type="match status" value="1"/>
</dbReference>
<dbReference type="SMART" id="SM00530">
    <property type="entry name" value="HTH_XRE"/>
    <property type="match status" value="1"/>
</dbReference>
<dbReference type="SUPFAM" id="SSF47413">
    <property type="entry name" value="lambda repressor-like DNA-binding domains"/>
    <property type="match status" value="1"/>
</dbReference>
<name>A0AAW9SP27_9RHOB</name>
<evidence type="ECO:0000259" key="1">
    <source>
        <dbReference type="PROSITE" id="PS50943"/>
    </source>
</evidence>
<dbReference type="GO" id="GO:0003677">
    <property type="term" value="F:DNA binding"/>
    <property type="evidence" value="ECO:0007669"/>
    <property type="project" value="InterPro"/>
</dbReference>
<dbReference type="InterPro" id="IPR001387">
    <property type="entry name" value="Cro/C1-type_HTH"/>
</dbReference>
<evidence type="ECO:0000313" key="3">
    <source>
        <dbReference type="Proteomes" id="UP001428774"/>
    </source>
</evidence>